<reference evidence="2 3" key="1">
    <citation type="journal article" date="2018" name="Int. J. Syst. Evol. Microbiol.">
        <title>Zhouia spongiae sp. nov., isolated from a marine sponge.</title>
        <authorList>
            <person name="Zhuang L."/>
            <person name="Lin B."/>
            <person name="Qin F."/>
            <person name="Luo L."/>
        </authorList>
    </citation>
    <scope>NUCLEOTIDE SEQUENCE [LARGE SCALE GENOMIC DNA]</scope>
    <source>
        <strain evidence="2 3">HN-Y44</strain>
    </source>
</reference>
<dbReference type="Proteomes" id="UP000829476">
    <property type="component" value="Chromosome"/>
</dbReference>
<evidence type="ECO:0000313" key="3">
    <source>
        <dbReference type="Proteomes" id="UP000829476"/>
    </source>
</evidence>
<dbReference type="InterPro" id="IPR027056">
    <property type="entry name" value="Gluconate_2DH_su3"/>
</dbReference>
<protein>
    <submittedName>
        <fullName evidence="2">Gluconate 2-dehydrogenase subunit 3 family protein</fullName>
    </submittedName>
</protein>
<dbReference type="RefSeq" id="WP_242937824.1">
    <property type="nucleotide sequence ID" value="NZ_CP094326.1"/>
</dbReference>
<proteinExistence type="predicted"/>
<name>A0ABY3YNQ3_9FLAO</name>
<organism evidence="2 3">
    <name type="scientific">Zhouia spongiae</name>
    <dbReference type="NCBI Taxonomy" id="2202721"/>
    <lineage>
        <taxon>Bacteria</taxon>
        <taxon>Pseudomonadati</taxon>
        <taxon>Bacteroidota</taxon>
        <taxon>Flavobacteriia</taxon>
        <taxon>Flavobacteriales</taxon>
        <taxon>Flavobacteriaceae</taxon>
        <taxon>Zhouia</taxon>
    </lineage>
</organism>
<evidence type="ECO:0000256" key="1">
    <source>
        <dbReference type="SAM" id="MobiDB-lite"/>
    </source>
</evidence>
<dbReference type="Pfam" id="PF13618">
    <property type="entry name" value="Gluconate_2-dh3"/>
    <property type="match status" value="1"/>
</dbReference>
<evidence type="ECO:0000313" key="2">
    <source>
        <dbReference type="EMBL" id="UNY99451.1"/>
    </source>
</evidence>
<accession>A0ABY3YNQ3</accession>
<feature type="region of interest" description="Disordered" evidence="1">
    <location>
        <begin position="30"/>
        <end position="50"/>
    </location>
</feature>
<gene>
    <name evidence="2" type="ORF">MQE36_03690</name>
</gene>
<dbReference type="PROSITE" id="PS51257">
    <property type="entry name" value="PROKAR_LIPOPROTEIN"/>
    <property type="match status" value="1"/>
</dbReference>
<sequence>MDRRKSLKAMVAGTVTSGFMFSGCLTDSEEKPATAEIPQPDTGAGGYGRTPEELARDQELYKKTFFNDHEIATLTVLSDIIIPADDTSPSASEVKVPEFIAFIVKDMPYHQTPIRGGLMWLDHESNKRFDKIFKNASPEQQIEIIEDIAYPDDVRPELEQGARFFSRIRNLVATGYFTTKEGIDYLGYAGNVPNVWNGVPQDVLDKHQVSYDEKTLNECIKPEERNEIANWDNYELG</sequence>
<dbReference type="EMBL" id="CP094326">
    <property type="protein sequence ID" value="UNY99451.1"/>
    <property type="molecule type" value="Genomic_DNA"/>
</dbReference>
<keyword evidence="3" id="KW-1185">Reference proteome</keyword>